<sequence>MDAKVEAKERKKRSWSEMECAEVDLELRLSVAGSTSSDNLLNAIESATSGTPLSLSYQRACLASKMAIDKNLDDTPKDERPPLIAMGCAICLVYVMVSKAHPKYVTLTTFSIAKLVCKVLLIIVSTLSKE</sequence>
<accession>A0A8T0KN98</accession>
<gene>
    <name evidence="2" type="ORF">HKW66_Vig0197980</name>
</gene>
<evidence type="ECO:0000256" key="1">
    <source>
        <dbReference type="SAM" id="Phobius"/>
    </source>
</evidence>
<feature type="transmembrane region" description="Helical" evidence="1">
    <location>
        <begin position="104"/>
        <end position="127"/>
    </location>
</feature>
<evidence type="ECO:0000313" key="2">
    <source>
        <dbReference type="EMBL" id="KAG2401166.1"/>
    </source>
</evidence>
<comment type="caution">
    <text evidence="2">The sequence shown here is derived from an EMBL/GenBank/DDBJ whole genome shotgun (WGS) entry which is preliminary data.</text>
</comment>
<evidence type="ECO:0000313" key="3">
    <source>
        <dbReference type="Proteomes" id="UP000743370"/>
    </source>
</evidence>
<organism evidence="2 3">
    <name type="scientific">Phaseolus angularis</name>
    <name type="common">Azuki bean</name>
    <name type="synonym">Vigna angularis</name>
    <dbReference type="NCBI Taxonomy" id="3914"/>
    <lineage>
        <taxon>Eukaryota</taxon>
        <taxon>Viridiplantae</taxon>
        <taxon>Streptophyta</taxon>
        <taxon>Embryophyta</taxon>
        <taxon>Tracheophyta</taxon>
        <taxon>Spermatophyta</taxon>
        <taxon>Magnoliopsida</taxon>
        <taxon>eudicotyledons</taxon>
        <taxon>Gunneridae</taxon>
        <taxon>Pentapetalae</taxon>
        <taxon>rosids</taxon>
        <taxon>fabids</taxon>
        <taxon>Fabales</taxon>
        <taxon>Fabaceae</taxon>
        <taxon>Papilionoideae</taxon>
        <taxon>50 kb inversion clade</taxon>
        <taxon>NPAAA clade</taxon>
        <taxon>indigoferoid/millettioid clade</taxon>
        <taxon>Phaseoleae</taxon>
        <taxon>Vigna</taxon>
    </lineage>
</organism>
<keyword evidence="1" id="KW-0472">Membrane</keyword>
<keyword evidence="1" id="KW-1133">Transmembrane helix</keyword>
<dbReference type="EMBL" id="JABFOF010000003">
    <property type="protein sequence ID" value="KAG2401166.1"/>
    <property type="molecule type" value="Genomic_DNA"/>
</dbReference>
<name>A0A8T0KN98_PHAAN</name>
<dbReference type="Proteomes" id="UP000743370">
    <property type="component" value="Unassembled WGS sequence"/>
</dbReference>
<proteinExistence type="predicted"/>
<protein>
    <submittedName>
        <fullName evidence="2">Uncharacterized protein</fullName>
    </submittedName>
</protein>
<keyword evidence="1" id="KW-0812">Transmembrane</keyword>
<reference evidence="2 3" key="1">
    <citation type="submission" date="2020-05" db="EMBL/GenBank/DDBJ databases">
        <title>Vigna angularis (adzuki bean) Var. LongXiaoDou No. 4 denovo assembly.</title>
        <authorList>
            <person name="Xiang H."/>
        </authorList>
    </citation>
    <scope>NUCLEOTIDE SEQUENCE [LARGE SCALE GENOMIC DNA]</scope>
    <source>
        <tissue evidence="2">Leaf</tissue>
    </source>
</reference>
<dbReference type="AlphaFoldDB" id="A0A8T0KN98"/>